<dbReference type="CDD" id="cd06241">
    <property type="entry name" value="M14-like"/>
    <property type="match status" value="1"/>
</dbReference>
<evidence type="ECO:0000256" key="4">
    <source>
        <dbReference type="SAM" id="SignalP"/>
    </source>
</evidence>
<dbReference type="AlphaFoldDB" id="A0AAU7BSY3"/>
<dbReference type="PANTHER" id="PTHR11705">
    <property type="entry name" value="PROTEASE FAMILY M14 CARBOXYPEPTIDASE A,B"/>
    <property type="match status" value="1"/>
</dbReference>
<dbReference type="SMART" id="SM00631">
    <property type="entry name" value="Zn_pept"/>
    <property type="match status" value="1"/>
</dbReference>
<dbReference type="PROSITE" id="PS52035">
    <property type="entry name" value="PEPTIDASE_M14"/>
    <property type="match status" value="1"/>
</dbReference>
<dbReference type="PANTHER" id="PTHR11705:SF145">
    <property type="entry name" value="PEPTIDASE M14 CARBOXYPEPTIDASE A DOMAIN-CONTAINING PROTEIN"/>
    <property type="match status" value="1"/>
</dbReference>
<keyword evidence="4" id="KW-0732">Signal</keyword>
<dbReference type="EMBL" id="CP157199">
    <property type="protein sequence ID" value="XBG61241.1"/>
    <property type="molecule type" value="Genomic_DNA"/>
</dbReference>
<reference evidence="6" key="1">
    <citation type="submission" date="2024-05" db="EMBL/GenBank/DDBJ databases">
        <title>Pontimicrobium maritimus sp. nov., isolated form sea water.</title>
        <authorList>
            <person name="Muhammad N."/>
            <person name="Vuong T.Q."/>
            <person name="Han H.L."/>
            <person name="Kim S.-G."/>
        </authorList>
    </citation>
    <scope>NUCLEOTIDE SEQUENCE</scope>
    <source>
        <strain evidence="6">SW4</strain>
    </source>
</reference>
<feature type="active site" description="Proton donor/acceptor" evidence="3">
    <location>
        <position position="298"/>
    </location>
</feature>
<evidence type="ECO:0000256" key="2">
    <source>
        <dbReference type="ARBA" id="ARBA00005988"/>
    </source>
</evidence>
<dbReference type="GO" id="GO:0005615">
    <property type="term" value="C:extracellular space"/>
    <property type="evidence" value="ECO:0007669"/>
    <property type="project" value="TreeGrafter"/>
</dbReference>
<feature type="signal peptide" evidence="4">
    <location>
        <begin position="1"/>
        <end position="25"/>
    </location>
</feature>
<evidence type="ECO:0000256" key="3">
    <source>
        <dbReference type="PROSITE-ProRule" id="PRU01379"/>
    </source>
</evidence>
<accession>A0AAU7BSY3</accession>
<sequence length="541" mass="61774">MKSFLRLAAFLVCLQLTAQSTPWSADLITTPEKSNYQKTSTYAEVMDFIKAIKSKSSLVHLEFMGKSMEGKDIPVVVMANPKISSPQEAKDSGKPVMYVQGNIHSGEVEGKEVLQQLMRDILLGDKKHLLDNQIIIFAPIYNTDSNDKMEKGRRPSQEDSPVEVGIRANSQGFDLNRDGVKMEAFETEGLVQNVILKWDPEMLVDLHTTNGTWHGYGITYAPSYHYAGEKAPYDFTWNTMLPSIVKSIDKNYGVKLGPYGGYSLRQGWPAKAIYTYNHHPRYIVNQMGLRNKVGILSEAFAHDRFYKRMNGTYGFVAEILEFTHNNGKKMAEINAKATQDAIDNVKQNAGSAKKGVRFKMVPLEDTFTLRTYDYITYNNEAGEERYIRSGKIIDIPNVQNYSKFEAEVESTLPRGYFLPKSMKHIVDHLRKQGIEVTELKASKKAVGEEFIMSDLNLSKRKFEGHFMANAKGEFVAKTKRFKKGDYWIDMAQPLSNLIFYMLEPQSDDGLVTWNFFDDYFKEKGIENKPVAYPVFKYYKLR</sequence>
<dbReference type="GO" id="GO:0004181">
    <property type="term" value="F:metallocarboxypeptidase activity"/>
    <property type="evidence" value="ECO:0007669"/>
    <property type="project" value="InterPro"/>
</dbReference>
<dbReference type="InterPro" id="IPR000834">
    <property type="entry name" value="Peptidase_M14"/>
</dbReference>
<proteinExistence type="inferred from homology"/>
<dbReference type="GO" id="GO:0006508">
    <property type="term" value="P:proteolysis"/>
    <property type="evidence" value="ECO:0007669"/>
    <property type="project" value="InterPro"/>
</dbReference>
<comment type="similarity">
    <text evidence="2 3">Belongs to the peptidase M14 family.</text>
</comment>
<comment type="cofactor">
    <cofactor evidence="1">
        <name>Zn(2+)</name>
        <dbReference type="ChEBI" id="CHEBI:29105"/>
    </cofactor>
</comment>
<evidence type="ECO:0000313" key="6">
    <source>
        <dbReference type="EMBL" id="XBG61241.1"/>
    </source>
</evidence>
<dbReference type="Gene3D" id="3.40.630.10">
    <property type="entry name" value="Zn peptidases"/>
    <property type="match status" value="1"/>
</dbReference>
<dbReference type="RefSeq" id="WP_347923643.1">
    <property type="nucleotide sequence ID" value="NZ_CP157199.1"/>
</dbReference>
<name>A0AAU7BSY3_9FLAO</name>
<dbReference type="SUPFAM" id="SSF53187">
    <property type="entry name" value="Zn-dependent exopeptidases"/>
    <property type="match status" value="1"/>
</dbReference>
<dbReference type="Pfam" id="PF00246">
    <property type="entry name" value="Peptidase_M14"/>
    <property type="match status" value="1"/>
</dbReference>
<feature type="chain" id="PRO_5043548840" evidence="4">
    <location>
        <begin position="26"/>
        <end position="541"/>
    </location>
</feature>
<protein>
    <submittedName>
        <fullName evidence="6">M14 family metallopeptidase</fullName>
    </submittedName>
</protein>
<evidence type="ECO:0000256" key="1">
    <source>
        <dbReference type="ARBA" id="ARBA00001947"/>
    </source>
</evidence>
<feature type="domain" description="Peptidase M14" evidence="5">
    <location>
        <begin position="38"/>
        <end position="323"/>
    </location>
</feature>
<dbReference type="GO" id="GO:0008270">
    <property type="term" value="F:zinc ion binding"/>
    <property type="evidence" value="ECO:0007669"/>
    <property type="project" value="InterPro"/>
</dbReference>
<evidence type="ECO:0000259" key="5">
    <source>
        <dbReference type="PROSITE" id="PS52035"/>
    </source>
</evidence>
<organism evidence="6">
    <name type="scientific">Pontimicrobium sp. SW4</name>
    <dbReference type="NCBI Taxonomy" id="3153519"/>
    <lineage>
        <taxon>Bacteria</taxon>
        <taxon>Pseudomonadati</taxon>
        <taxon>Bacteroidota</taxon>
        <taxon>Flavobacteriia</taxon>
        <taxon>Flavobacteriales</taxon>
        <taxon>Flavobacteriaceae</taxon>
        <taxon>Pontimicrobium</taxon>
    </lineage>
</organism>
<gene>
    <name evidence="6" type="ORF">ABGB03_15410</name>
</gene>